<protein>
    <submittedName>
        <fullName evidence="2">Uncharacterized protein (TIGR02246 family)</fullName>
    </submittedName>
</protein>
<dbReference type="Gene3D" id="3.10.450.50">
    <property type="match status" value="1"/>
</dbReference>
<keyword evidence="3" id="KW-1185">Reference proteome</keyword>
<comment type="caution">
    <text evidence="2">The sequence shown here is derived from an EMBL/GenBank/DDBJ whole genome shotgun (WGS) entry which is preliminary data.</text>
</comment>
<organism evidence="2 3">
    <name type="scientific">Nocardia goodfellowii</name>
    <dbReference type="NCBI Taxonomy" id="882446"/>
    <lineage>
        <taxon>Bacteria</taxon>
        <taxon>Bacillati</taxon>
        <taxon>Actinomycetota</taxon>
        <taxon>Actinomycetes</taxon>
        <taxon>Mycobacteriales</taxon>
        <taxon>Nocardiaceae</taxon>
        <taxon>Nocardia</taxon>
    </lineage>
</organism>
<evidence type="ECO:0000313" key="3">
    <source>
        <dbReference type="Proteomes" id="UP001519325"/>
    </source>
</evidence>
<sequence length="135" mass="14557">MEIRPALHDPTRQAVADTEATALAAQLQKGLDSRSADVYDSWFAADILWGSPKGATLTGYEQLNAIHHGLVEANVAPASRFEVVAAQSPAPDVIVAQIRRRALDSGGFSEMAMYVLVRRAGQWWLAAAQNTPITT</sequence>
<dbReference type="RefSeq" id="WP_209893790.1">
    <property type="nucleotide sequence ID" value="NZ_JAGGMR010000001.1"/>
</dbReference>
<gene>
    <name evidence="2" type="ORF">BJ987_004630</name>
</gene>
<dbReference type="SUPFAM" id="SSF54427">
    <property type="entry name" value="NTF2-like"/>
    <property type="match status" value="1"/>
</dbReference>
<name>A0ABS4QJ41_9NOCA</name>
<proteinExistence type="predicted"/>
<dbReference type="EMBL" id="JAGGMR010000001">
    <property type="protein sequence ID" value="MBP2191729.1"/>
    <property type="molecule type" value="Genomic_DNA"/>
</dbReference>
<dbReference type="Proteomes" id="UP001519325">
    <property type="component" value="Unassembled WGS sequence"/>
</dbReference>
<dbReference type="Pfam" id="PF14534">
    <property type="entry name" value="DUF4440"/>
    <property type="match status" value="1"/>
</dbReference>
<evidence type="ECO:0000313" key="2">
    <source>
        <dbReference type="EMBL" id="MBP2191729.1"/>
    </source>
</evidence>
<evidence type="ECO:0000259" key="1">
    <source>
        <dbReference type="Pfam" id="PF14534"/>
    </source>
</evidence>
<reference evidence="2 3" key="1">
    <citation type="submission" date="2021-03" db="EMBL/GenBank/DDBJ databases">
        <title>Sequencing the genomes of 1000 actinobacteria strains.</title>
        <authorList>
            <person name="Klenk H.-P."/>
        </authorList>
    </citation>
    <scope>NUCLEOTIDE SEQUENCE [LARGE SCALE GENOMIC DNA]</scope>
    <source>
        <strain evidence="2 3">DSM 45516</strain>
    </source>
</reference>
<feature type="domain" description="DUF4440" evidence="1">
    <location>
        <begin position="22"/>
        <end position="125"/>
    </location>
</feature>
<dbReference type="InterPro" id="IPR032710">
    <property type="entry name" value="NTF2-like_dom_sf"/>
</dbReference>
<accession>A0ABS4QJ41</accession>
<dbReference type="InterPro" id="IPR027843">
    <property type="entry name" value="DUF4440"/>
</dbReference>